<dbReference type="PANTHER" id="PTHR46148">
    <property type="entry name" value="CHROMO DOMAIN-CONTAINING PROTEIN"/>
    <property type="match status" value="1"/>
</dbReference>
<evidence type="ECO:0000259" key="1">
    <source>
        <dbReference type="Pfam" id="PF24626"/>
    </source>
</evidence>
<feature type="domain" description="Tf2-1-like SH3-like" evidence="1">
    <location>
        <begin position="2"/>
        <end position="51"/>
    </location>
</feature>
<gene>
    <name evidence="2" type="primary">LOC107789839</name>
</gene>
<evidence type="ECO:0000313" key="2">
    <source>
        <dbReference type="RefSeq" id="XP_016467191.1"/>
    </source>
</evidence>
<accession>A0A1S3ZS02</accession>
<dbReference type="KEGG" id="nta:107789839"/>
<reference evidence="2" key="1">
    <citation type="submission" date="2025-08" db="UniProtKB">
        <authorList>
            <consortium name="RefSeq"/>
        </authorList>
    </citation>
    <scope>IDENTIFICATION</scope>
</reference>
<dbReference type="OrthoDB" id="1931063at2759"/>
<name>A0A1S3ZS02_TOBAC</name>
<sequence>MRFRKKGTLSPWFIEPFEVLRRVVRVDYQVALLPSLSRVHSVFHVSMLRRYYNDLSHVLDFRTIQLDVSPDYEEDPVAIVDRPVRELRSKRISTVKVQWRGQPIKEVT</sequence>
<dbReference type="InterPro" id="IPR056924">
    <property type="entry name" value="SH3_Tf2-1"/>
</dbReference>
<dbReference type="AlphaFoldDB" id="A0A1S3ZS02"/>
<dbReference type="Pfam" id="PF24626">
    <property type="entry name" value="SH3_Tf2-1"/>
    <property type="match status" value="1"/>
</dbReference>
<protein>
    <recommendedName>
        <fullName evidence="1">Tf2-1-like SH3-like domain-containing protein</fullName>
    </recommendedName>
</protein>
<dbReference type="PANTHER" id="PTHR46148:SF60">
    <property type="entry name" value="CHROMO DOMAIN-CONTAINING PROTEIN"/>
    <property type="match status" value="1"/>
</dbReference>
<dbReference type="PaxDb" id="4097-A0A1S3ZS02"/>
<dbReference type="RefSeq" id="XP_016467191.1">
    <property type="nucleotide sequence ID" value="XM_016611705.1"/>
</dbReference>
<organism evidence="2">
    <name type="scientific">Nicotiana tabacum</name>
    <name type="common">Common tobacco</name>
    <dbReference type="NCBI Taxonomy" id="4097"/>
    <lineage>
        <taxon>Eukaryota</taxon>
        <taxon>Viridiplantae</taxon>
        <taxon>Streptophyta</taxon>
        <taxon>Embryophyta</taxon>
        <taxon>Tracheophyta</taxon>
        <taxon>Spermatophyta</taxon>
        <taxon>Magnoliopsida</taxon>
        <taxon>eudicotyledons</taxon>
        <taxon>Gunneridae</taxon>
        <taxon>Pentapetalae</taxon>
        <taxon>asterids</taxon>
        <taxon>lamiids</taxon>
        <taxon>Solanales</taxon>
        <taxon>Solanaceae</taxon>
        <taxon>Nicotianoideae</taxon>
        <taxon>Nicotianeae</taxon>
        <taxon>Nicotiana</taxon>
    </lineage>
</organism>
<proteinExistence type="predicted"/>